<dbReference type="EMBL" id="FOFG01000004">
    <property type="protein sequence ID" value="SEQ34591.1"/>
    <property type="molecule type" value="Genomic_DNA"/>
</dbReference>
<gene>
    <name evidence="1" type="ORF">SAMN05216548_10445</name>
</gene>
<evidence type="ECO:0000313" key="2">
    <source>
        <dbReference type="Proteomes" id="UP000199647"/>
    </source>
</evidence>
<dbReference type="Proteomes" id="UP000199647">
    <property type="component" value="Unassembled WGS sequence"/>
</dbReference>
<dbReference type="RefSeq" id="WP_092495929.1">
    <property type="nucleotide sequence ID" value="NZ_FOFG01000004.1"/>
</dbReference>
<keyword evidence="2" id="KW-1185">Reference proteome</keyword>
<dbReference type="AlphaFoldDB" id="A0A1H9F9J9"/>
<reference evidence="1 2" key="1">
    <citation type="submission" date="2016-10" db="EMBL/GenBank/DDBJ databases">
        <authorList>
            <person name="de Groot N.N."/>
        </authorList>
    </citation>
    <scope>NUCLEOTIDE SEQUENCE [LARGE SCALE GENOMIC DNA]</scope>
    <source>
        <strain evidence="1 2">A52C2</strain>
    </source>
</reference>
<dbReference type="OrthoDB" id="8401577at2"/>
<proteinExistence type="predicted"/>
<sequence>MQDRLDLTDEEWEALLRVSRGAPESRLVPRTILERLIEMGLAVEARGAPSVSPRARRIITRSRER</sequence>
<accession>A0A1H9F9J9</accession>
<name>A0A1H9F9J9_9HYPH</name>
<protein>
    <submittedName>
        <fullName evidence="1">Uncharacterized protein</fullName>
    </submittedName>
</protein>
<organism evidence="1 2">
    <name type="scientific">Faunimonas pinastri</name>
    <dbReference type="NCBI Taxonomy" id="1855383"/>
    <lineage>
        <taxon>Bacteria</taxon>
        <taxon>Pseudomonadati</taxon>
        <taxon>Pseudomonadota</taxon>
        <taxon>Alphaproteobacteria</taxon>
        <taxon>Hyphomicrobiales</taxon>
        <taxon>Afifellaceae</taxon>
        <taxon>Faunimonas</taxon>
    </lineage>
</organism>
<evidence type="ECO:0000313" key="1">
    <source>
        <dbReference type="EMBL" id="SEQ34591.1"/>
    </source>
</evidence>
<dbReference type="STRING" id="1855383.SAMN05216548_10445"/>